<comment type="caution">
    <text evidence="4">The sequence shown here is derived from an EMBL/GenBank/DDBJ whole genome shotgun (WGS) entry which is preliminary data.</text>
</comment>
<gene>
    <name evidence="4" type="ORF">CH341_07375</name>
</gene>
<reference evidence="4 5" key="1">
    <citation type="submission" date="2017-07" db="EMBL/GenBank/DDBJ databases">
        <title>Draft Genome Sequences of Select Purple Nonsulfur Bacteria.</title>
        <authorList>
            <person name="Lasarre B."/>
            <person name="Mckinlay J.B."/>
        </authorList>
    </citation>
    <scope>NUCLEOTIDE SEQUENCE [LARGE SCALE GENOMIC DNA]</scope>
    <source>
        <strain evidence="4 5">DSM 5909</strain>
    </source>
</reference>
<dbReference type="InterPro" id="IPR029069">
    <property type="entry name" value="HotDog_dom_sf"/>
</dbReference>
<feature type="active site" evidence="1">
    <location>
        <position position="76"/>
    </location>
</feature>
<feature type="binding site" evidence="2">
    <location>
        <position position="69"/>
    </location>
    <ligand>
        <name>substrate</name>
    </ligand>
</feature>
<protein>
    <submittedName>
        <fullName evidence="4">Thioesterase</fullName>
    </submittedName>
</protein>
<feature type="active site" evidence="1">
    <location>
        <position position="50"/>
    </location>
</feature>
<dbReference type="PANTHER" id="PTHR36934">
    <property type="entry name" value="BLR0278 PROTEIN"/>
    <property type="match status" value="1"/>
</dbReference>
<evidence type="ECO:0000313" key="5">
    <source>
        <dbReference type="Proteomes" id="UP000249130"/>
    </source>
</evidence>
<dbReference type="PANTHER" id="PTHR36934:SF1">
    <property type="entry name" value="THIOESTERASE DOMAIN-CONTAINING PROTEIN"/>
    <property type="match status" value="1"/>
</dbReference>
<feature type="domain" description="Fluoroacetyl-CoA-specific thioesterase-like" evidence="3">
    <location>
        <begin position="34"/>
        <end position="124"/>
    </location>
</feature>
<evidence type="ECO:0000313" key="4">
    <source>
        <dbReference type="EMBL" id="RAI44777.1"/>
    </source>
</evidence>
<dbReference type="RefSeq" id="WP_111418394.1">
    <property type="nucleotide sequence ID" value="NZ_NPEX01000034.1"/>
</dbReference>
<feature type="active site" evidence="1">
    <location>
        <position position="42"/>
    </location>
</feature>
<feature type="binding site" evidence="2">
    <location>
        <position position="120"/>
    </location>
    <ligand>
        <name>substrate</name>
    </ligand>
</feature>
<evidence type="ECO:0000259" key="3">
    <source>
        <dbReference type="Pfam" id="PF22636"/>
    </source>
</evidence>
<name>A0A327L316_9BRAD</name>
<dbReference type="PIRSF" id="PIRSF014972">
    <property type="entry name" value="FlK"/>
    <property type="match status" value="1"/>
</dbReference>
<dbReference type="SUPFAM" id="SSF54637">
    <property type="entry name" value="Thioesterase/thiol ester dehydrase-isomerase"/>
    <property type="match status" value="1"/>
</dbReference>
<dbReference type="InterPro" id="IPR025540">
    <property type="entry name" value="FlK"/>
</dbReference>
<dbReference type="InterPro" id="IPR054485">
    <property type="entry name" value="FlK-like_dom"/>
</dbReference>
<dbReference type="Pfam" id="PF22636">
    <property type="entry name" value="FlK"/>
    <property type="match status" value="1"/>
</dbReference>
<dbReference type="Gene3D" id="3.10.129.10">
    <property type="entry name" value="Hotdog Thioesterase"/>
    <property type="match status" value="1"/>
</dbReference>
<sequence>MKPTLTPGLTHRLAFAIPASKTVPYLYPEAPEFQAMPEVFATGFMVGLMEWACVQLLAPHLDAGEGSLGTHIDVSHLAATPPGLTVTVEAECVAVDGRKLAFRVKAHDGVDPIGEGRHERVVVAWDKFNARVGDKAARAGVTAEAAT</sequence>
<proteinExistence type="predicted"/>
<keyword evidence="5" id="KW-1185">Reference proteome</keyword>
<dbReference type="Proteomes" id="UP000249130">
    <property type="component" value="Unassembled WGS sequence"/>
</dbReference>
<dbReference type="AlphaFoldDB" id="A0A327L316"/>
<dbReference type="OrthoDB" id="6902891at2"/>
<evidence type="ECO:0000256" key="1">
    <source>
        <dbReference type="PIRSR" id="PIRSR014972-1"/>
    </source>
</evidence>
<dbReference type="EMBL" id="NPEX01000034">
    <property type="protein sequence ID" value="RAI44777.1"/>
    <property type="molecule type" value="Genomic_DNA"/>
</dbReference>
<evidence type="ECO:0000256" key="2">
    <source>
        <dbReference type="PIRSR" id="PIRSR014972-2"/>
    </source>
</evidence>
<organism evidence="4 5">
    <name type="scientific">Rhodoplanes roseus</name>
    <dbReference type="NCBI Taxonomy" id="29409"/>
    <lineage>
        <taxon>Bacteria</taxon>
        <taxon>Pseudomonadati</taxon>
        <taxon>Pseudomonadota</taxon>
        <taxon>Alphaproteobacteria</taxon>
        <taxon>Hyphomicrobiales</taxon>
        <taxon>Nitrobacteraceae</taxon>
        <taxon>Rhodoplanes</taxon>
    </lineage>
</organism>
<accession>A0A327L316</accession>